<keyword evidence="2" id="KW-0812">Transmembrane</keyword>
<feature type="transmembrane region" description="Helical" evidence="2">
    <location>
        <begin position="31"/>
        <end position="48"/>
    </location>
</feature>
<dbReference type="KEGG" id="spav:Spa2297_14140"/>
<dbReference type="RefSeq" id="WP_064728414.1">
    <property type="nucleotide sequence ID" value="NZ_BMRX01000008.1"/>
</dbReference>
<gene>
    <name evidence="3" type="ORF">Spa2297_14140</name>
</gene>
<organism evidence="3 4">
    <name type="scientific">Streptomyces parvulus</name>
    <dbReference type="NCBI Taxonomy" id="146923"/>
    <lineage>
        <taxon>Bacteria</taxon>
        <taxon>Bacillati</taxon>
        <taxon>Actinomycetota</taxon>
        <taxon>Actinomycetes</taxon>
        <taxon>Kitasatosporales</taxon>
        <taxon>Streptomycetaceae</taxon>
        <taxon>Streptomyces</taxon>
    </lineage>
</organism>
<evidence type="ECO:0000256" key="2">
    <source>
        <dbReference type="SAM" id="Phobius"/>
    </source>
</evidence>
<dbReference type="Proteomes" id="UP000078468">
    <property type="component" value="Chromosome"/>
</dbReference>
<dbReference type="EMBL" id="CP015866">
    <property type="protein sequence ID" value="ANJ08032.1"/>
    <property type="molecule type" value="Genomic_DNA"/>
</dbReference>
<reference evidence="3 4" key="1">
    <citation type="submission" date="2016-05" db="EMBL/GenBank/DDBJ databases">
        <title>Non-Contiguous Finished Genome Sequence of Streptomyces parvulus 2297 Integrated Site-Specifically with Actinophage R4.</title>
        <authorList>
            <person name="Nishizawa T."/>
            <person name="Miura T."/>
            <person name="Harada C."/>
            <person name="Guo Y."/>
            <person name="Narisawa K."/>
            <person name="Ohta H."/>
            <person name="Takahashi H."/>
            <person name="Shirai M."/>
        </authorList>
    </citation>
    <scope>NUCLEOTIDE SEQUENCE [LARGE SCALE GENOMIC DNA]</scope>
    <source>
        <strain evidence="3 4">2297</strain>
    </source>
</reference>
<keyword evidence="2" id="KW-0472">Membrane</keyword>
<feature type="transmembrane region" description="Helical" evidence="2">
    <location>
        <begin position="54"/>
        <end position="71"/>
    </location>
</feature>
<dbReference type="AlphaFoldDB" id="A0A191UZC5"/>
<keyword evidence="2" id="KW-1133">Transmembrane helix</keyword>
<protein>
    <submittedName>
        <fullName evidence="3">Uncharacterized protein</fullName>
    </submittedName>
</protein>
<feature type="compositionally biased region" description="Gly residues" evidence="1">
    <location>
        <begin position="7"/>
        <end position="25"/>
    </location>
</feature>
<accession>A0A191UZC5</accession>
<evidence type="ECO:0000256" key="1">
    <source>
        <dbReference type="SAM" id="MobiDB-lite"/>
    </source>
</evidence>
<dbReference type="GeneID" id="91306032"/>
<evidence type="ECO:0000313" key="3">
    <source>
        <dbReference type="EMBL" id="ANJ08032.1"/>
    </source>
</evidence>
<evidence type="ECO:0000313" key="4">
    <source>
        <dbReference type="Proteomes" id="UP000078468"/>
    </source>
</evidence>
<name>A0A191UZC5_9ACTN</name>
<feature type="region of interest" description="Disordered" evidence="1">
    <location>
        <begin position="1"/>
        <end position="25"/>
    </location>
</feature>
<proteinExistence type="predicted"/>
<sequence length="74" mass="7624">MTFPRPGGEGGTGPGGDRGTGQGGDRGMKRLFHALLLAAALVFTAGLLADSLWLLGIGTWTLIAALLVELVHRP</sequence>